<evidence type="ECO:0000313" key="2">
    <source>
        <dbReference type="Proteomes" id="UP000075880"/>
    </source>
</evidence>
<dbReference type="EnsemblMetazoa" id="ENSAATROPT014003">
    <property type="protein sequence ID" value="ENSAATROPP012759"/>
    <property type="gene ID" value="ENSAATROPG011363"/>
</dbReference>
<keyword evidence="2" id="KW-1185">Reference proteome</keyword>
<reference evidence="1" key="1">
    <citation type="submission" date="2024-04" db="UniProtKB">
        <authorList>
            <consortium name="EnsemblMetazoa"/>
        </authorList>
    </citation>
    <scope>IDENTIFICATION</scope>
    <source>
        <strain evidence="1">EBRO</strain>
    </source>
</reference>
<dbReference type="Proteomes" id="UP000075880">
    <property type="component" value="Unassembled WGS sequence"/>
</dbReference>
<sequence>MIGTNLVCPRTLASRPDVVQPDLQPSLTRNQLTACLWHTGTPSPSGSARTAPVCAH</sequence>
<protein>
    <submittedName>
        <fullName evidence="1">Uncharacterized protein</fullName>
    </submittedName>
</protein>
<dbReference type="AlphaFoldDB" id="A0AAG5DPX2"/>
<evidence type="ECO:0000313" key="1">
    <source>
        <dbReference type="EnsemblMetazoa" id="ENSAATROPP012759"/>
    </source>
</evidence>
<accession>A0AAG5DPX2</accession>
<name>A0AAG5DPX2_ANOAO</name>
<organism evidence="1 2">
    <name type="scientific">Anopheles atroparvus</name>
    <name type="common">European mosquito</name>
    <dbReference type="NCBI Taxonomy" id="41427"/>
    <lineage>
        <taxon>Eukaryota</taxon>
        <taxon>Metazoa</taxon>
        <taxon>Ecdysozoa</taxon>
        <taxon>Arthropoda</taxon>
        <taxon>Hexapoda</taxon>
        <taxon>Insecta</taxon>
        <taxon>Pterygota</taxon>
        <taxon>Neoptera</taxon>
        <taxon>Endopterygota</taxon>
        <taxon>Diptera</taxon>
        <taxon>Nematocera</taxon>
        <taxon>Culicoidea</taxon>
        <taxon>Culicidae</taxon>
        <taxon>Anophelinae</taxon>
        <taxon>Anopheles</taxon>
    </lineage>
</organism>
<proteinExistence type="predicted"/>